<feature type="domain" description="OmpR/PhoB-type" evidence="6">
    <location>
        <begin position="1"/>
        <end position="92"/>
    </location>
</feature>
<dbReference type="InterPro" id="IPR051677">
    <property type="entry name" value="AfsR-DnrI-RedD_regulator"/>
</dbReference>
<dbReference type="PANTHER" id="PTHR35807:SF1">
    <property type="entry name" value="TRANSCRIPTIONAL REGULATOR REDD"/>
    <property type="match status" value="1"/>
</dbReference>
<dbReference type="EMBL" id="BSDI01000017">
    <property type="protein sequence ID" value="GLH98581.1"/>
    <property type="molecule type" value="Genomic_DNA"/>
</dbReference>
<dbReference type="Gene3D" id="1.10.10.10">
    <property type="entry name" value="Winged helix-like DNA-binding domain superfamily/Winged helix DNA-binding domain"/>
    <property type="match status" value="1"/>
</dbReference>
<dbReference type="SUPFAM" id="SSF48452">
    <property type="entry name" value="TPR-like"/>
    <property type="match status" value="1"/>
</dbReference>
<evidence type="ECO:0000256" key="3">
    <source>
        <dbReference type="ARBA" id="ARBA00023125"/>
    </source>
</evidence>
<dbReference type="Proteomes" id="UP001144280">
    <property type="component" value="Unassembled WGS sequence"/>
</dbReference>
<dbReference type="InterPro" id="IPR011990">
    <property type="entry name" value="TPR-like_helical_dom_sf"/>
</dbReference>
<dbReference type="InterPro" id="IPR036388">
    <property type="entry name" value="WH-like_DNA-bd_sf"/>
</dbReference>
<dbReference type="RefSeq" id="WP_281897612.1">
    <property type="nucleotide sequence ID" value="NZ_BSDI01000017.1"/>
</dbReference>
<keyword evidence="4" id="KW-0804">Transcription</keyword>
<accession>A0ABQ5QXE1</accession>
<evidence type="ECO:0000313" key="8">
    <source>
        <dbReference type="Proteomes" id="UP001144280"/>
    </source>
</evidence>
<gene>
    <name evidence="7" type="ORF">Pa4123_38560</name>
</gene>
<dbReference type="CDD" id="cd15831">
    <property type="entry name" value="BTAD"/>
    <property type="match status" value="1"/>
</dbReference>
<evidence type="ECO:0000256" key="5">
    <source>
        <dbReference type="PROSITE-ProRule" id="PRU01091"/>
    </source>
</evidence>
<feature type="DNA-binding region" description="OmpR/PhoB-type" evidence="5">
    <location>
        <begin position="1"/>
        <end position="92"/>
    </location>
</feature>
<comment type="caution">
    <text evidence="7">The sequence shown here is derived from an EMBL/GenBank/DDBJ whole genome shotgun (WGS) entry which is preliminary data.</text>
</comment>
<dbReference type="PANTHER" id="PTHR35807">
    <property type="entry name" value="TRANSCRIPTIONAL REGULATOR REDD-RELATED"/>
    <property type="match status" value="1"/>
</dbReference>
<dbReference type="Gene3D" id="1.25.40.10">
    <property type="entry name" value="Tetratricopeptide repeat domain"/>
    <property type="match status" value="1"/>
</dbReference>
<evidence type="ECO:0000256" key="2">
    <source>
        <dbReference type="ARBA" id="ARBA00023015"/>
    </source>
</evidence>
<reference evidence="7" key="1">
    <citation type="submission" date="2022-12" db="EMBL/GenBank/DDBJ databases">
        <title>New Phytohabitans aurantiacus sp. RD004123 nov., an actinomycete isolated from soil.</title>
        <authorList>
            <person name="Triningsih D.W."/>
            <person name="Harunari E."/>
            <person name="Igarashi Y."/>
        </authorList>
    </citation>
    <scope>NUCLEOTIDE SEQUENCE</scope>
    <source>
        <strain evidence="7">RD004123</strain>
    </source>
</reference>
<dbReference type="PROSITE" id="PS51755">
    <property type="entry name" value="OMPR_PHOB"/>
    <property type="match status" value="1"/>
</dbReference>
<evidence type="ECO:0000256" key="1">
    <source>
        <dbReference type="ARBA" id="ARBA00005820"/>
    </source>
</evidence>
<protein>
    <recommendedName>
        <fullName evidence="6">OmpR/PhoB-type domain-containing protein</fullName>
    </recommendedName>
</protein>
<keyword evidence="8" id="KW-1185">Reference proteome</keyword>
<comment type="similarity">
    <text evidence="1">Belongs to the AfsR/DnrI/RedD regulatory family.</text>
</comment>
<organism evidence="7 8">
    <name type="scientific">Phytohabitans aurantiacus</name>
    <dbReference type="NCBI Taxonomy" id="3016789"/>
    <lineage>
        <taxon>Bacteria</taxon>
        <taxon>Bacillati</taxon>
        <taxon>Actinomycetota</taxon>
        <taxon>Actinomycetes</taxon>
        <taxon>Micromonosporales</taxon>
        <taxon>Micromonosporaceae</taxon>
    </lineage>
</organism>
<evidence type="ECO:0000259" key="6">
    <source>
        <dbReference type="PROSITE" id="PS51755"/>
    </source>
</evidence>
<dbReference type="InterPro" id="IPR005158">
    <property type="entry name" value="BTAD"/>
</dbReference>
<evidence type="ECO:0000256" key="4">
    <source>
        <dbReference type="ARBA" id="ARBA00023163"/>
    </source>
</evidence>
<dbReference type="SMART" id="SM00862">
    <property type="entry name" value="Trans_reg_C"/>
    <property type="match status" value="1"/>
</dbReference>
<evidence type="ECO:0000313" key="7">
    <source>
        <dbReference type="EMBL" id="GLH98581.1"/>
    </source>
</evidence>
<dbReference type="InterPro" id="IPR016032">
    <property type="entry name" value="Sig_transdc_resp-reg_C-effctor"/>
</dbReference>
<dbReference type="InterPro" id="IPR001867">
    <property type="entry name" value="OmpR/PhoB-type_DNA-bd"/>
</dbReference>
<keyword evidence="3 5" id="KW-0238">DNA-binding</keyword>
<dbReference type="SMART" id="SM01043">
    <property type="entry name" value="BTAD"/>
    <property type="match status" value="1"/>
</dbReference>
<dbReference type="SUPFAM" id="SSF46894">
    <property type="entry name" value="C-terminal effector domain of the bipartite response regulators"/>
    <property type="match status" value="1"/>
</dbReference>
<proteinExistence type="inferred from homology"/>
<sequence>MAFRVLGPVEVLRQGVLVPVRGGRARALLALLLVNANTIVSGAQIVDAVWGERPPSTVRTQVHVSVSSLRKLLAGVGGASIQTHPAGYRLATDPQRIDLSVFLDMSRSGRAALRQQRVAEAARTLHRALELWRGTALGGVRASFVPSTVVRLEEHRLTAFADRVAADLGLGRHHDVIPELRSLLDERPLLERARAQLMVALHLAGRRGDALAVYREGCALLRTELGVDPGPELARAHGHLLRAHVPLPQRINGIP</sequence>
<keyword evidence="2" id="KW-0805">Transcription regulation</keyword>
<name>A0ABQ5QXE1_9ACTN</name>
<dbReference type="Pfam" id="PF03704">
    <property type="entry name" value="BTAD"/>
    <property type="match status" value="1"/>
</dbReference>
<dbReference type="Pfam" id="PF00486">
    <property type="entry name" value="Trans_reg_C"/>
    <property type="match status" value="1"/>
</dbReference>